<dbReference type="EMBL" id="ASHM01055872">
    <property type="protein sequence ID" value="PNX88190.1"/>
    <property type="molecule type" value="Genomic_DNA"/>
</dbReference>
<organism evidence="1 2">
    <name type="scientific">Trifolium pratense</name>
    <name type="common">Red clover</name>
    <dbReference type="NCBI Taxonomy" id="57577"/>
    <lineage>
        <taxon>Eukaryota</taxon>
        <taxon>Viridiplantae</taxon>
        <taxon>Streptophyta</taxon>
        <taxon>Embryophyta</taxon>
        <taxon>Tracheophyta</taxon>
        <taxon>Spermatophyta</taxon>
        <taxon>Magnoliopsida</taxon>
        <taxon>eudicotyledons</taxon>
        <taxon>Gunneridae</taxon>
        <taxon>Pentapetalae</taxon>
        <taxon>rosids</taxon>
        <taxon>fabids</taxon>
        <taxon>Fabales</taxon>
        <taxon>Fabaceae</taxon>
        <taxon>Papilionoideae</taxon>
        <taxon>50 kb inversion clade</taxon>
        <taxon>NPAAA clade</taxon>
        <taxon>Hologalegina</taxon>
        <taxon>IRL clade</taxon>
        <taxon>Trifolieae</taxon>
        <taxon>Trifolium</taxon>
    </lineage>
</organism>
<reference evidence="1 2" key="1">
    <citation type="journal article" date="2014" name="Am. J. Bot.">
        <title>Genome assembly and annotation for red clover (Trifolium pratense; Fabaceae).</title>
        <authorList>
            <person name="Istvanek J."/>
            <person name="Jaros M."/>
            <person name="Krenek A."/>
            <person name="Repkova J."/>
        </authorList>
    </citation>
    <scope>NUCLEOTIDE SEQUENCE [LARGE SCALE GENOMIC DNA]</scope>
    <source>
        <strain evidence="2">cv. Tatra</strain>
        <tissue evidence="1">Young leaves</tissue>
    </source>
</reference>
<name>A0A2K3MBN4_TRIPR</name>
<dbReference type="AlphaFoldDB" id="A0A2K3MBN4"/>
<gene>
    <name evidence="1" type="ORF">L195_g044292</name>
</gene>
<accession>A0A2K3MBN4</accession>
<comment type="caution">
    <text evidence="1">The sequence shown here is derived from an EMBL/GenBank/DDBJ whole genome shotgun (WGS) entry which is preliminary data.</text>
</comment>
<evidence type="ECO:0000313" key="2">
    <source>
        <dbReference type="Proteomes" id="UP000236291"/>
    </source>
</evidence>
<sequence length="68" mass="7347">GREDRIGFSTHSRKLPDLSNEAAMLDPRCAVYSGLSGLLEDGSNLLDVAIALVPKHPSIKKYRPEIGA</sequence>
<dbReference type="Proteomes" id="UP000236291">
    <property type="component" value="Unassembled WGS sequence"/>
</dbReference>
<proteinExistence type="predicted"/>
<reference evidence="1 2" key="2">
    <citation type="journal article" date="2017" name="Front. Plant Sci.">
        <title>Gene Classification and Mining of Molecular Markers Useful in Red Clover (Trifolium pratense) Breeding.</title>
        <authorList>
            <person name="Istvanek J."/>
            <person name="Dluhosova J."/>
            <person name="Dluhos P."/>
            <person name="Patkova L."/>
            <person name="Nedelnik J."/>
            <person name="Repkova J."/>
        </authorList>
    </citation>
    <scope>NUCLEOTIDE SEQUENCE [LARGE SCALE GENOMIC DNA]</scope>
    <source>
        <strain evidence="2">cv. Tatra</strain>
        <tissue evidence="1">Young leaves</tissue>
    </source>
</reference>
<evidence type="ECO:0000313" key="1">
    <source>
        <dbReference type="EMBL" id="PNX88190.1"/>
    </source>
</evidence>
<feature type="non-terminal residue" evidence="1">
    <location>
        <position position="1"/>
    </location>
</feature>
<protein>
    <submittedName>
        <fullName evidence="1">Uncharacterized protein</fullName>
    </submittedName>
</protein>